<protein>
    <submittedName>
        <fullName evidence="2">Uncharacterized protein</fullName>
    </submittedName>
</protein>
<accession>A0A8T9Q4X7</accession>
<keyword evidence="3" id="KW-1185">Reference proteome</keyword>
<name>A0A8T9Q4X7_9BACT</name>
<dbReference type="AlphaFoldDB" id="A0A8T9Q4X7"/>
<dbReference type="EMBL" id="CP095046">
    <property type="protein sequence ID" value="UOQ70938.1"/>
    <property type="molecule type" value="Genomic_DNA"/>
</dbReference>
<evidence type="ECO:0000256" key="1">
    <source>
        <dbReference type="SAM" id="MobiDB-lite"/>
    </source>
</evidence>
<gene>
    <name evidence="2" type="ORF">MUN79_19990</name>
</gene>
<dbReference type="KEGG" id="hcu:MUN79_19990"/>
<dbReference type="Proteomes" id="UP000831796">
    <property type="component" value="Chromosome"/>
</dbReference>
<evidence type="ECO:0000313" key="3">
    <source>
        <dbReference type="Proteomes" id="UP000831796"/>
    </source>
</evidence>
<evidence type="ECO:0000313" key="2">
    <source>
        <dbReference type="EMBL" id="UOQ70938.1"/>
    </source>
</evidence>
<feature type="region of interest" description="Disordered" evidence="1">
    <location>
        <begin position="45"/>
        <end position="70"/>
    </location>
</feature>
<dbReference type="RefSeq" id="WP_244674351.1">
    <property type="nucleotide sequence ID" value="NZ_CP095046.1"/>
</dbReference>
<organism evidence="2 3">
    <name type="scientific">Hymenobacter cellulosilyticus</name>
    <dbReference type="NCBI Taxonomy" id="2932248"/>
    <lineage>
        <taxon>Bacteria</taxon>
        <taxon>Pseudomonadati</taxon>
        <taxon>Bacteroidota</taxon>
        <taxon>Cytophagia</taxon>
        <taxon>Cytophagales</taxon>
        <taxon>Hymenobacteraceae</taxon>
        <taxon>Hymenobacter</taxon>
    </lineage>
</organism>
<sequence>MSNAARWKLVLGSSADADNDIPLSPDYGRMDQVLTALYDDEQAERKAGLGGSAPKSAAGWATSAATFPRR</sequence>
<proteinExistence type="predicted"/>
<reference evidence="2" key="1">
    <citation type="submission" date="2022-04" db="EMBL/GenBank/DDBJ databases">
        <title>Hymenobacter sp. isolated from the air.</title>
        <authorList>
            <person name="Won M."/>
            <person name="Lee C.-M."/>
            <person name="Woen H.-Y."/>
            <person name="Kwon S.-W."/>
        </authorList>
    </citation>
    <scope>NUCLEOTIDE SEQUENCE</scope>
    <source>
        <strain evidence="2">5116S-3</strain>
    </source>
</reference>